<dbReference type="InterPro" id="IPR000138">
    <property type="entry name" value="HMG_CoA_lyase_AS"/>
</dbReference>
<evidence type="ECO:0000256" key="5">
    <source>
        <dbReference type="ARBA" id="ARBA00023026"/>
    </source>
</evidence>
<evidence type="ECO:0000313" key="10">
    <source>
        <dbReference type="Proteomes" id="UP000030641"/>
    </source>
</evidence>
<evidence type="ECO:0000256" key="1">
    <source>
        <dbReference type="ARBA" id="ARBA00005143"/>
    </source>
</evidence>
<dbReference type="GO" id="GO:0006552">
    <property type="term" value="P:L-leucine catabolic process"/>
    <property type="evidence" value="ECO:0007669"/>
    <property type="project" value="TreeGrafter"/>
</dbReference>
<organism evidence="9 10">
    <name type="scientific">Aureobasidium subglaciale (strain EXF-2481)</name>
    <name type="common">Aureobasidium pullulans var. subglaciale</name>
    <dbReference type="NCBI Taxonomy" id="1043005"/>
    <lineage>
        <taxon>Eukaryota</taxon>
        <taxon>Fungi</taxon>
        <taxon>Dikarya</taxon>
        <taxon>Ascomycota</taxon>
        <taxon>Pezizomycotina</taxon>
        <taxon>Dothideomycetes</taxon>
        <taxon>Dothideomycetidae</taxon>
        <taxon>Dothideales</taxon>
        <taxon>Saccotheciaceae</taxon>
        <taxon>Aureobasidium</taxon>
    </lineage>
</organism>
<evidence type="ECO:0000256" key="7">
    <source>
        <dbReference type="ARBA" id="ARBA00049877"/>
    </source>
</evidence>
<dbReference type="UniPathway" id="UPA00896">
    <property type="reaction ID" value="UER00863"/>
</dbReference>
<dbReference type="InterPro" id="IPR000891">
    <property type="entry name" value="PYR_CT"/>
</dbReference>
<evidence type="ECO:0000256" key="6">
    <source>
        <dbReference type="ARBA" id="ARBA00023239"/>
    </source>
</evidence>
<dbReference type="Pfam" id="PF00682">
    <property type="entry name" value="HMGL-like"/>
    <property type="match status" value="1"/>
</dbReference>
<dbReference type="InParanoid" id="A0A074YJH2"/>
<dbReference type="InterPro" id="IPR043594">
    <property type="entry name" value="HMGL"/>
</dbReference>
<dbReference type="OMA" id="KEFQAGR"/>
<dbReference type="GO" id="GO:0004419">
    <property type="term" value="F:hydroxymethylglutaryl-CoA lyase activity"/>
    <property type="evidence" value="ECO:0007669"/>
    <property type="project" value="UniProtKB-EC"/>
</dbReference>
<dbReference type="FunFam" id="3.20.20.70:FF:000201">
    <property type="entry name" value="Hydroxymethylglutaryl-CoA lyase"/>
    <property type="match status" value="1"/>
</dbReference>
<dbReference type="STRING" id="1043005.A0A074YJH2"/>
<keyword evidence="10" id="KW-1185">Reference proteome</keyword>
<evidence type="ECO:0000256" key="4">
    <source>
        <dbReference type="ARBA" id="ARBA00022723"/>
    </source>
</evidence>
<dbReference type="PANTHER" id="PTHR42738:SF17">
    <property type="entry name" value="HYDROXYMETHYLGLUTARYL-COA LYASE"/>
    <property type="match status" value="1"/>
</dbReference>
<dbReference type="EC" id="4.1.3.4" evidence="3"/>
<dbReference type="EMBL" id="KL584763">
    <property type="protein sequence ID" value="KEQ94237.1"/>
    <property type="molecule type" value="Genomic_DNA"/>
</dbReference>
<protein>
    <recommendedName>
        <fullName evidence="3">hydroxymethylglutaryl-CoA lyase</fullName>
        <ecNumber evidence="3">4.1.3.4</ecNumber>
    </recommendedName>
</protein>
<evidence type="ECO:0000256" key="3">
    <source>
        <dbReference type="ARBA" id="ARBA00012910"/>
    </source>
</evidence>
<dbReference type="PANTHER" id="PTHR42738">
    <property type="entry name" value="HYDROXYMETHYLGLUTARYL-COA LYASE"/>
    <property type="match status" value="1"/>
</dbReference>
<dbReference type="SUPFAM" id="SSF51569">
    <property type="entry name" value="Aldolase"/>
    <property type="match status" value="1"/>
</dbReference>
<dbReference type="Gene3D" id="3.90.226.10">
    <property type="entry name" value="2-enoyl-CoA Hydratase, Chain A, domain 1"/>
    <property type="match status" value="1"/>
</dbReference>
<comment type="pathway">
    <text evidence="1">Metabolic intermediate metabolism; (S)-3-hydroxy-3-methylglutaryl-CoA degradation; acetoacetate from (S)-3-hydroxy-3-methylglutaryl-CoA: step 1/1.</text>
</comment>
<dbReference type="RefSeq" id="XP_013342732.1">
    <property type="nucleotide sequence ID" value="XM_013487278.1"/>
</dbReference>
<comment type="catalytic activity">
    <reaction evidence="7">
        <text>(3S)-3-hydroxy-3-methylglutaryl-CoA = acetoacetate + acetyl-CoA</text>
        <dbReference type="Rhea" id="RHEA:24404"/>
        <dbReference type="ChEBI" id="CHEBI:13705"/>
        <dbReference type="ChEBI" id="CHEBI:43074"/>
        <dbReference type="ChEBI" id="CHEBI:57288"/>
        <dbReference type="EC" id="4.1.3.4"/>
    </reaction>
</comment>
<evidence type="ECO:0000313" key="9">
    <source>
        <dbReference type="EMBL" id="KEQ94237.1"/>
    </source>
</evidence>
<dbReference type="GeneID" id="25372463"/>
<sequence>MPEHAVRIVEVGPRDGLQNIKEMVPTRTKIELIERLASTGLQTIETTSFVAPKWVPQLADAKDVMQSIRPLVHAKRDISFPVLVPNVKGFEAALEGGAKEVSIFLSASEGFSRKNIACSMAESLQRAQMIAQEARKHNIRIRGYLSCVVECPYDGRTPPVAVLGMAKQMLDIGCYEISLGDTTGAATPGDVRRLLDILLSEIPAARLAGHFHDTFGQAVANVVEAYQMGIRVFDSSVAGLGGCPYSPGAKGNVATEDMVYLFENMGIATGVDLNKLSVIGDWVSRQLGISNSSRAGAALISRRSMRQTTVSERPAGFDEWRLLQDLGELLVHRLGSTIKITMHRPKNGNALTADMIIGLIKLMRGIASDSSCFTIVLTAEGKFFCTGMDLKNAKPESRKQNFERLRELFDTIEEAPQTTIAFVNGPAYGGGVGLAFACDIRLAAEKATFQLTEVRLGICPAVISKFVFREWGIAFAREAMLSARSVSAKELATKTGAIHVVANSQEPAIAPTLDQYIQDLTSCAPEARRQVKHLARAAWKDQGRVEQTVSIEKAFDDMMSSEEQQIGAMAFSKGVRKVAWESVLSKPRSAKL</sequence>
<dbReference type="InterPro" id="IPR013785">
    <property type="entry name" value="Aldolase_TIM"/>
</dbReference>
<gene>
    <name evidence="9" type="ORF">AUEXF2481DRAFT_98984</name>
</gene>
<dbReference type="PROSITE" id="PS01062">
    <property type="entry name" value="HMG_COA_LYASE"/>
    <property type="match status" value="1"/>
</dbReference>
<dbReference type="CDD" id="cd07938">
    <property type="entry name" value="DRE_TIM_HMGL"/>
    <property type="match status" value="1"/>
</dbReference>
<dbReference type="OrthoDB" id="10253869at2759"/>
<dbReference type="GO" id="GO:0046872">
    <property type="term" value="F:metal ion binding"/>
    <property type="evidence" value="ECO:0007669"/>
    <property type="project" value="UniProtKB-KW"/>
</dbReference>
<feature type="domain" description="Pyruvate carboxyltransferase" evidence="8">
    <location>
        <begin position="6"/>
        <end position="277"/>
    </location>
</feature>
<dbReference type="GO" id="GO:0046951">
    <property type="term" value="P:ketone body biosynthetic process"/>
    <property type="evidence" value="ECO:0007669"/>
    <property type="project" value="TreeGrafter"/>
</dbReference>
<reference evidence="9 10" key="1">
    <citation type="journal article" date="2014" name="BMC Genomics">
        <title>Genome sequencing of four Aureobasidium pullulans varieties: biotechnological potential, stress tolerance, and description of new species.</title>
        <authorList>
            <person name="Gostin Ar C."/>
            <person name="Ohm R.A."/>
            <person name="Kogej T."/>
            <person name="Sonjak S."/>
            <person name="Turk M."/>
            <person name="Zajc J."/>
            <person name="Zalar P."/>
            <person name="Grube M."/>
            <person name="Sun H."/>
            <person name="Han J."/>
            <person name="Sharma A."/>
            <person name="Chiniquy J."/>
            <person name="Ngan C.Y."/>
            <person name="Lipzen A."/>
            <person name="Barry K."/>
            <person name="Grigoriev I.V."/>
            <person name="Gunde-Cimerman N."/>
        </authorList>
    </citation>
    <scope>NUCLEOTIDE SEQUENCE [LARGE SCALE GENOMIC DNA]</scope>
    <source>
        <strain evidence="9 10">EXF-2481</strain>
    </source>
</reference>
<keyword evidence="5" id="KW-0843">Virulence</keyword>
<evidence type="ECO:0000259" key="8">
    <source>
        <dbReference type="PROSITE" id="PS50991"/>
    </source>
</evidence>
<accession>A0A074YJH2</accession>
<keyword evidence="6" id="KW-0456">Lyase</keyword>
<dbReference type="HOGENOM" id="CLU_022138_4_1_1"/>
<dbReference type="Gene3D" id="3.20.20.70">
    <property type="entry name" value="Aldolase class I"/>
    <property type="match status" value="1"/>
</dbReference>
<name>A0A074YJH2_AURSE</name>
<dbReference type="NCBIfam" id="NF004283">
    <property type="entry name" value="PRK05692.1"/>
    <property type="match status" value="1"/>
</dbReference>
<dbReference type="SUPFAM" id="SSF52096">
    <property type="entry name" value="ClpP/crotonase"/>
    <property type="match status" value="1"/>
</dbReference>
<dbReference type="InterPro" id="IPR029045">
    <property type="entry name" value="ClpP/crotonase-like_dom_sf"/>
</dbReference>
<dbReference type="Pfam" id="PF00378">
    <property type="entry name" value="ECH_1"/>
    <property type="match status" value="1"/>
</dbReference>
<dbReference type="PROSITE" id="PS50991">
    <property type="entry name" value="PYR_CT"/>
    <property type="match status" value="1"/>
</dbReference>
<proteinExistence type="inferred from homology"/>
<dbReference type="Proteomes" id="UP000030641">
    <property type="component" value="Unassembled WGS sequence"/>
</dbReference>
<keyword evidence="4" id="KW-0479">Metal-binding</keyword>
<evidence type="ECO:0000256" key="2">
    <source>
        <dbReference type="ARBA" id="ARBA00009405"/>
    </source>
</evidence>
<dbReference type="CDD" id="cd06558">
    <property type="entry name" value="crotonase-like"/>
    <property type="match status" value="1"/>
</dbReference>
<dbReference type="InterPro" id="IPR001753">
    <property type="entry name" value="Enoyl-CoA_hydra/iso"/>
</dbReference>
<comment type="similarity">
    <text evidence="2">Belongs to the HMG-CoA lyase family.</text>
</comment>
<dbReference type="AlphaFoldDB" id="A0A074YJH2"/>